<dbReference type="GO" id="GO:0006508">
    <property type="term" value="P:proteolysis"/>
    <property type="evidence" value="ECO:0007669"/>
    <property type="project" value="UniProtKB-KW"/>
</dbReference>
<name>A0ABT6PU40_9PSEU</name>
<feature type="region of interest" description="Disordered" evidence="1">
    <location>
        <begin position="234"/>
        <end position="264"/>
    </location>
</feature>
<protein>
    <submittedName>
        <fullName evidence="2">CAAX protease</fullName>
    </submittedName>
</protein>
<dbReference type="RefSeq" id="WP_281457791.1">
    <property type="nucleotide sequence ID" value="NZ_JASAOF010000018.1"/>
</dbReference>
<feature type="compositionally biased region" description="Basic and acidic residues" evidence="1">
    <location>
        <begin position="253"/>
        <end position="264"/>
    </location>
</feature>
<keyword evidence="2" id="KW-0378">Hydrolase</keyword>
<evidence type="ECO:0000256" key="1">
    <source>
        <dbReference type="SAM" id="MobiDB-lite"/>
    </source>
</evidence>
<dbReference type="EMBL" id="JASAOF010000018">
    <property type="protein sequence ID" value="MDI2031524.1"/>
    <property type="molecule type" value="Genomic_DNA"/>
</dbReference>
<evidence type="ECO:0000313" key="2">
    <source>
        <dbReference type="EMBL" id="MDI2031524.1"/>
    </source>
</evidence>
<gene>
    <name evidence="2" type="ORF">QFW96_23045</name>
</gene>
<sequence>MIEDAVPDELESLLSAERLGTYYEAALQCGCSPLHLCLLGGELATSFYRDLGVVEVVLRNAMNDRLAEMYGPQWWADDQLLDERGQVAIAKAWKDGACGGDSSPGRLIAQLTMGFWVHLLEPGGFVGQKPFRQRRYYDATLWRPALRFAFPGSPQIRSDVHALAQRVYALRNRIAHCEPVISGFRVPGTKVRRSPAEIHEDLITLVRWISEPVGHWLADRSRTPGILARVTELGAAERSPRSPGPVSDIDAGELMRDLRDRERH</sequence>
<organism evidence="2 3">
    <name type="scientific">Saccharopolyspora ipomoeae</name>
    <dbReference type="NCBI Taxonomy" id="3042027"/>
    <lineage>
        <taxon>Bacteria</taxon>
        <taxon>Bacillati</taxon>
        <taxon>Actinomycetota</taxon>
        <taxon>Actinomycetes</taxon>
        <taxon>Pseudonocardiales</taxon>
        <taxon>Pseudonocardiaceae</taxon>
        <taxon>Saccharopolyspora</taxon>
    </lineage>
</organism>
<dbReference type="Proteomes" id="UP001237595">
    <property type="component" value="Unassembled WGS sequence"/>
</dbReference>
<proteinExistence type="predicted"/>
<reference evidence="2 3" key="1">
    <citation type="submission" date="2023-04" db="EMBL/GenBank/DDBJ databases">
        <title>Draft genome sequence of Saccharopolyspora sp. TS4A08 isolated from sweet potato rhizospheric soil.</title>
        <authorList>
            <person name="Suksaard P."/>
            <person name="Duangmal K."/>
        </authorList>
    </citation>
    <scope>NUCLEOTIDE SEQUENCE [LARGE SCALE GENOMIC DNA]</scope>
    <source>
        <strain evidence="2 3">TS4A08</strain>
    </source>
</reference>
<keyword evidence="3" id="KW-1185">Reference proteome</keyword>
<evidence type="ECO:0000313" key="3">
    <source>
        <dbReference type="Proteomes" id="UP001237595"/>
    </source>
</evidence>
<dbReference type="GO" id="GO:0008233">
    <property type="term" value="F:peptidase activity"/>
    <property type="evidence" value="ECO:0007669"/>
    <property type="project" value="UniProtKB-KW"/>
</dbReference>
<accession>A0ABT6PU40</accession>
<keyword evidence="2" id="KW-0645">Protease</keyword>
<comment type="caution">
    <text evidence="2">The sequence shown here is derived from an EMBL/GenBank/DDBJ whole genome shotgun (WGS) entry which is preliminary data.</text>
</comment>